<protein>
    <recommendedName>
        <fullName evidence="3">F-box domain-containing protein</fullName>
    </recommendedName>
</protein>
<evidence type="ECO:0000313" key="2">
    <source>
        <dbReference type="Proteomes" id="UP000305067"/>
    </source>
</evidence>
<accession>A0A5C3QKU9</accession>
<dbReference type="Proteomes" id="UP000305067">
    <property type="component" value="Unassembled WGS sequence"/>
</dbReference>
<proteinExistence type="predicted"/>
<name>A0A5C3QKU9_9AGAR</name>
<dbReference type="EMBL" id="ML178822">
    <property type="protein sequence ID" value="TFL02645.1"/>
    <property type="molecule type" value="Genomic_DNA"/>
</dbReference>
<gene>
    <name evidence="1" type="ORF">BDV98DRAFT_655560</name>
</gene>
<reference evidence="1 2" key="1">
    <citation type="journal article" date="2019" name="Nat. Ecol. Evol.">
        <title>Megaphylogeny resolves global patterns of mushroom evolution.</title>
        <authorList>
            <person name="Varga T."/>
            <person name="Krizsan K."/>
            <person name="Foldi C."/>
            <person name="Dima B."/>
            <person name="Sanchez-Garcia M."/>
            <person name="Sanchez-Ramirez S."/>
            <person name="Szollosi G.J."/>
            <person name="Szarkandi J.G."/>
            <person name="Papp V."/>
            <person name="Albert L."/>
            <person name="Andreopoulos W."/>
            <person name="Angelini C."/>
            <person name="Antonin V."/>
            <person name="Barry K.W."/>
            <person name="Bougher N.L."/>
            <person name="Buchanan P."/>
            <person name="Buyck B."/>
            <person name="Bense V."/>
            <person name="Catcheside P."/>
            <person name="Chovatia M."/>
            <person name="Cooper J."/>
            <person name="Damon W."/>
            <person name="Desjardin D."/>
            <person name="Finy P."/>
            <person name="Geml J."/>
            <person name="Haridas S."/>
            <person name="Hughes K."/>
            <person name="Justo A."/>
            <person name="Karasinski D."/>
            <person name="Kautmanova I."/>
            <person name="Kiss B."/>
            <person name="Kocsube S."/>
            <person name="Kotiranta H."/>
            <person name="LaButti K.M."/>
            <person name="Lechner B.E."/>
            <person name="Liimatainen K."/>
            <person name="Lipzen A."/>
            <person name="Lukacs Z."/>
            <person name="Mihaltcheva S."/>
            <person name="Morgado L.N."/>
            <person name="Niskanen T."/>
            <person name="Noordeloos M.E."/>
            <person name="Ohm R.A."/>
            <person name="Ortiz-Santana B."/>
            <person name="Ovrebo C."/>
            <person name="Racz N."/>
            <person name="Riley R."/>
            <person name="Savchenko A."/>
            <person name="Shiryaev A."/>
            <person name="Soop K."/>
            <person name="Spirin V."/>
            <person name="Szebenyi C."/>
            <person name="Tomsovsky M."/>
            <person name="Tulloss R.E."/>
            <person name="Uehling J."/>
            <person name="Grigoriev I.V."/>
            <person name="Vagvolgyi C."/>
            <person name="Papp T."/>
            <person name="Martin F.M."/>
            <person name="Miettinen O."/>
            <person name="Hibbett D.S."/>
            <person name="Nagy L.G."/>
        </authorList>
    </citation>
    <scope>NUCLEOTIDE SEQUENCE [LARGE SCALE GENOMIC DNA]</scope>
    <source>
        <strain evidence="1 2">CBS 309.79</strain>
    </source>
</reference>
<sequence length="372" mass="41267">MAISCPSLWTDFCLETKGDIQITFQKCNRQDVQLARSASCPLDVLIDLTDVVDLVMATLAQSQCDIFRRAVCNLLKIADRCYNLELSGTLPPSWDAIPNSRPTFHSLEMLTVKHPSWLQKSFLSNTPVLCDVVLEGAPVDIPSLDLEHKSLTSVSLIQCSGGLLDVMRFLRPLSPRLRYLKVHSWAASTIGDDMEATGLLTPMSFPVPNQLIFETDESADASSSFMQQVLRHMSAPALTRRFLHKGLNNDQLPAIRHILPAMDQGLRMRHRAVLPTPRVAKAAASHYTVQKQHYYCLRSSDTITCLRGESLEDTLASPGPARSARTGEMMALIGWILSSRTTQNVGQMSLCGLQTTPVLTSEHITGHRNHYT</sequence>
<keyword evidence="2" id="KW-1185">Reference proteome</keyword>
<dbReference type="AlphaFoldDB" id="A0A5C3QKU9"/>
<organism evidence="1 2">
    <name type="scientific">Pterulicium gracile</name>
    <dbReference type="NCBI Taxonomy" id="1884261"/>
    <lineage>
        <taxon>Eukaryota</taxon>
        <taxon>Fungi</taxon>
        <taxon>Dikarya</taxon>
        <taxon>Basidiomycota</taxon>
        <taxon>Agaricomycotina</taxon>
        <taxon>Agaricomycetes</taxon>
        <taxon>Agaricomycetidae</taxon>
        <taxon>Agaricales</taxon>
        <taxon>Pleurotineae</taxon>
        <taxon>Pterulaceae</taxon>
        <taxon>Pterulicium</taxon>
    </lineage>
</organism>
<evidence type="ECO:0008006" key="3">
    <source>
        <dbReference type="Google" id="ProtNLM"/>
    </source>
</evidence>
<evidence type="ECO:0000313" key="1">
    <source>
        <dbReference type="EMBL" id="TFL02645.1"/>
    </source>
</evidence>